<dbReference type="EMBL" id="CAJNNW010001426">
    <property type="protein sequence ID" value="CAE8638272.1"/>
    <property type="molecule type" value="Genomic_DNA"/>
</dbReference>
<protein>
    <submittedName>
        <fullName evidence="1">Uncharacterized protein</fullName>
    </submittedName>
</protein>
<gene>
    <name evidence="1" type="ORF">PGLA2088_LOCUS1830</name>
</gene>
<dbReference type="AlphaFoldDB" id="A0A813HKM1"/>
<evidence type="ECO:0000313" key="2">
    <source>
        <dbReference type="Proteomes" id="UP000626109"/>
    </source>
</evidence>
<feature type="non-terminal residue" evidence="1">
    <location>
        <position position="220"/>
    </location>
</feature>
<name>A0A813HKM1_POLGL</name>
<comment type="caution">
    <text evidence="1">The sequence shown here is derived from an EMBL/GenBank/DDBJ whole genome shotgun (WGS) entry which is preliminary data.</text>
</comment>
<accession>A0A813HKM1</accession>
<organism evidence="1 2">
    <name type="scientific">Polarella glacialis</name>
    <name type="common">Dinoflagellate</name>
    <dbReference type="NCBI Taxonomy" id="89957"/>
    <lineage>
        <taxon>Eukaryota</taxon>
        <taxon>Sar</taxon>
        <taxon>Alveolata</taxon>
        <taxon>Dinophyceae</taxon>
        <taxon>Suessiales</taxon>
        <taxon>Suessiaceae</taxon>
        <taxon>Polarella</taxon>
    </lineage>
</organism>
<feature type="non-terminal residue" evidence="1">
    <location>
        <position position="1"/>
    </location>
</feature>
<sequence length="220" mass="24547">VCGDWSSLVFYLRDPRVFGLVPRKKTGFRIQRPSRSQRLQMHQTDLRARVPRAPISLGLGLFLASRYVSTPFLMRTARPYLVARQIRGHALPGAYRCRGEQKAVSSSAWQLPQGHSGQTVRRSFDARAVDAACAALALSVASGNKHQFKALVAALNCMMPDDAGRKEEGPPEEAMLERDHFVWQEYHFLGGAEENLAALQGFEAEYTRRTAATSEGFRDP</sequence>
<reference evidence="1" key="1">
    <citation type="submission" date="2021-02" db="EMBL/GenBank/DDBJ databases">
        <authorList>
            <person name="Dougan E. K."/>
            <person name="Rhodes N."/>
            <person name="Thang M."/>
            <person name="Chan C."/>
        </authorList>
    </citation>
    <scope>NUCLEOTIDE SEQUENCE</scope>
</reference>
<proteinExistence type="predicted"/>
<evidence type="ECO:0000313" key="1">
    <source>
        <dbReference type="EMBL" id="CAE8638272.1"/>
    </source>
</evidence>
<dbReference type="Proteomes" id="UP000626109">
    <property type="component" value="Unassembled WGS sequence"/>
</dbReference>